<proteinExistence type="predicted"/>
<accession>A0A090QW66</accession>
<evidence type="ECO:0000313" key="2">
    <source>
        <dbReference type="Proteomes" id="UP000029226"/>
    </source>
</evidence>
<name>A0A090QW66_NONUL</name>
<sequence length="73" mass="8533">MITASDSFYTYDLGKYYTILPSVPHFSIEKFKEHFNAQLVPNGFNYNSGDNTEWETVEGLRNLIKEHIDPNFQ</sequence>
<evidence type="ECO:0000313" key="1">
    <source>
        <dbReference type="EMBL" id="GAK99701.1"/>
    </source>
</evidence>
<comment type="caution">
    <text evidence="1">The sequence shown here is derived from an EMBL/GenBank/DDBJ whole genome shotgun (WGS) entry which is preliminary data.</text>
</comment>
<organism evidence="1 2">
    <name type="scientific">Nonlabens ulvanivorans</name>
    <name type="common">Persicivirga ulvanivorans</name>
    <dbReference type="NCBI Taxonomy" id="906888"/>
    <lineage>
        <taxon>Bacteria</taxon>
        <taxon>Pseudomonadati</taxon>
        <taxon>Bacteroidota</taxon>
        <taxon>Flavobacteriia</taxon>
        <taxon>Flavobacteriales</taxon>
        <taxon>Flavobacteriaceae</taxon>
        <taxon>Nonlabens</taxon>
    </lineage>
</organism>
<gene>
    <name evidence="1" type="ORF">JCM19314_886</name>
</gene>
<dbReference type="Proteomes" id="UP000029226">
    <property type="component" value="Unassembled WGS sequence"/>
</dbReference>
<dbReference type="EMBL" id="BBMM01000003">
    <property type="protein sequence ID" value="GAK99701.1"/>
    <property type="molecule type" value="Genomic_DNA"/>
</dbReference>
<reference evidence="1 2" key="1">
    <citation type="journal article" date="2014" name="Genome Announc.">
        <title>Draft Genome Sequences of Marine Flavobacterium Nonlabens Strains NR17, NR24, NR27, NR32, NR33, and Ara13.</title>
        <authorList>
            <person name="Nakanishi M."/>
            <person name="Meirelles P."/>
            <person name="Suzuki R."/>
            <person name="Takatani N."/>
            <person name="Mino S."/>
            <person name="Suda W."/>
            <person name="Oshima K."/>
            <person name="Hattori M."/>
            <person name="Ohkuma M."/>
            <person name="Hosokawa M."/>
            <person name="Miyashita K."/>
            <person name="Thompson F.L."/>
            <person name="Niwa A."/>
            <person name="Sawabe T."/>
            <person name="Sawabe T."/>
        </authorList>
    </citation>
    <scope>NUCLEOTIDE SEQUENCE [LARGE SCALE GENOMIC DNA]</scope>
    <source>
        <strain evidence="2">JCM19314</strain>
    </source>
</reference>
<protein>
    <submittedName>
        <fullName evidence="1">UDP-N-acetylglucosamine 4,6-dehydratase</fullName>
    </submittedName>
</protein>
<dbReference type="AlphaFoldDB" id="A0A090QW66"/>